<dbReference type="SUPFAM" id="SSF53067">
    <property type="entry name" value="Actin-like ATPase domain"/>
    <property type="match status" value="2"/>
</dbReference>
<dbReference type="InterPro" id="IPR043129">
    <property type="entry name" value="ATPase_NBD"/>
</dbReference>
<dbReference type="KEGG" id="sapp:SAC06_08190"/>
<keyword evidence="2" id="KW-0012">Acyltransferase</keyword>
<dbReference type="RefSeq" id="WP_350257818.1">
    <property type="nucleotide sequence ID" value="NZ_CP138335.1"/>
</dbReference>
<dbReference type="AlphaFoldDB" id="A0AAU7V6J5"/>
<evidence type="ECO:0000259" key="1">
    <source>
        <dbReference type="Pfam" id="PF00814"/>
    </source>
</evidence>
<dbReference type="InterPro" id="IPR000905">
    <property type="entry name" value="Gcp-like_dom"/>
</dbReference>
<gene>
    <name evidence="2" type="primary">tsaB</name>
    <name evidence="2" type="ORF">SAC06_08190</name>
</gene>
<reference evidence="2" key="1">
    <citation type="submission" date="2023-11" db="EMBL/GenBank/DDBJ databases">
        <title>Scrofimicrobium hongkongense sp. nov., isolated from a patient with peritonitis.</title>
        <authorList>
            <person name="Lao H.Y."/>
            <person name="Wong A.Y.P."/>
            <person name="Ng T.L."/>
            <person name="Wong R.Y.L."/>
            <person name="Yau M.C.Y."/>
            <person name="Lam J.Y.W."/>
            <person name="Siu G.K.H."/>
        </authorList>
    </citation>
    <scope>NUCLEOTIDE SEQUENCE</scope>
    <source>
        <strain evidence="2">R131</strain>
    </source>
</reference>
<dbReference type="NCBIfam" id="TIGR03725">
    <property type="entry name" value="T6A_YeaZ"/>
    <property type="match status" value="1"/>
</dbReference>
<protein>
    <submittedName>
        <fullName evidence="2">tRNA (Adenosine(37)-N6)-threonylcarbamoyltransferase complex dimerization subunit type 1 TsaB</fullName>
        <ecNumber evidence="2">2.3.1.234</ecNumber>
    </submittedName>
</protein>
<keyword evidence="2" id="KW-0808">Transferase</keyword>
<accession>A0AAU7V6J5</accession>
<dbReference type="EC" id="2.3.1.234" evidence="2"/>
<evidence type="ECO:0000313" key="2">
    <source>
        <dbReference type="EMBL" id="XBW07613.1"/>
    </source>
</evidence>
<dbReference type="Gene3D" id="3.30.420.40">
    <property type="match status" value="2"/>
</dbReference>
<sequence>MLELCLDTSAGASVAVVEDGAVLARAREDNPRRHAEELGVLLETVCRAAGIDGPIRRAPWDRVCVGTGPAPFTGLRAGLITAQVFARTAGVELYGVPSLAIVARGALDLLPDGHEVLAVTDARRQEVYWARYRAAGPNGLEELSAPAVGRPESLGAQLRQGDAVLVGPGAHLVRAVLPASVGPVDEADAAVASRLVAAGLARGEDLPAQPLYLRRPDIHGAQA</sequence>
<dbReference type="GO" id="GO:0061711">
    <property type="term" value="F:tRNA N(6)-L-threonylcarbamoyladenine synthase activity"/>
    <property type="evidence" value="ECO:0007669"/>
    <property type="project" value="UniProtKB-EC"/>
</dbReference>
<proteinExistence type="predicted"/>
<dbReference type="Pfam" id="PF00814">
    <property type="entry name" value="TsaD"/>
    <property type="match status" value="1"/>
</dbReference>
<dbReference type="InterPro" id="IPR022496">
    <property type="entry name" value="T6A_TsaB"/>
</dbReference>
<organism evidence="2">
    <name type="scientific">Scrofimicrobium appendicitidis</name>
    <dbReference type="NCBI Taxonomy" id="3079930"/>
    <lineage>
        <taxon>Bacteria</taxon>
        <taxon>Bacillati</taxon>
        <taxon>Actinomycetota</taxon>
        <taxon>Actinomycetes</taxon>
        <taxon>Actinomycetales</taxon>
        <taxon>Actinomycetaceae</taxon>
        <taxon>Scrofimicrobium</taxon>
    </lineage>
</organism>
<feature type="domain" description="Gcp-like" evidence="1">
    <location>
        <begin position="32"/>
        <end position="137"/>
    </location>
</feature>
<dbReference type="GO" id="GO:0002949">
    <property type="term" value="P:tRNA threonylcarbamoyladenosine modification"/>
    <property type="evidence" value="ECO:0007669"/>
    <property type="project" value="InterPro"/>
</dbReference>
<dbReference type="EMBL" id="CP138335">
    <property type="protein sequence ID" value="XBW07613.1"/>
    <property type="molecule type" value="Genomic_DNA"/>
</dbReference>
<name>A0AAU7V6J5_9ACTO</name>